<dbReference type="SUPFAM" id="SSF56219">
    <property type="entry name" value="DNase I-like"/>
    <property type="match status" value="1"/>
</dbReference>
<dbReference type="AlphaFoldDB" id="A0A815X446"/>
<dbReference type="InterPro" id="IPR027417">
    <property type="entry name" value="P-loop_NTPase"/>
</dbReference>
<protein>
    <recommendedName>
        <fullName evidence="1">Endonuclease/exonuclease/phosphatase domain-containing protein</fullName>
    </recommendedName>
</protein>
<organism evidence="2 3">
    <name type="scientific">Adineta ricciae</name>
    <name type="common">Rotifer</name>
    <dbReference type="NCBI Taxonomy" id="249248"/>
    <lineage>
        <taxon>Eukaryota</taxon>
        <taxon>Metazoa</taxon>
        <taxon>Spiralia</taxon>
        <taxon>Gnathifera</taxon>
        <taxon>Rotifera</taxon>
        <taxon>Eurotatoria</taxon>
        <taxon>Bdelloidea</taxon>
        <taxon>Adinetida</taxon>
        <taxon>Adinetidae</taxon>
        <taxon>Adineta</taxon>
    </lineage>
</organism>
<feature type="domain" description="Endonuclease/exonuclease/phosphatase" evidence="1">
    <location>
        <begin position="138"/>
        <end position="260"/>
    </location>
</feature>
<dbReference type="GO" id="GO:0003824">
    <property type="term" value="F:catalytic activity"/>
    <property type="evidence" value="ECO:0007669"/>
    <property type="project" value="InterPro"/>
</dbReference>
<dbReference type="PANTHER" id="PTHR47642:SF5">
    <property type="entry name" value="ATP-DEPENDENT DNA HELICASE"/>
    <property type="match status" value="1"/>
</dbReference>
<evidence type="ECO:0000313" key="3">
    <source>
        <dbReference type="Proteomes" id="UP000663828"/>
    </source>
</evidence>
<dbReference type="SUPFAM" id="SSF52540">
    <property type="entry name" value="P-loop containing nucleoside triphosphate hydrolases"/>
    <property type="match status" value="1"/>
</dbReference>
<dbReference type="Gene3D" id="3.40.50.300">
    <property type="entry name" value="P-loop containing nucleotide triphosphate hydrolases"/>
    <property type="match status" value="1"/>
</dbReference>
<dbReference type="InterPro" id="IPR005135">
    <property type="entry name" value="Endo/exonuclease/phosphatase"/>
</dbReference>
<accession>A0A815X446</accession>
<reference evidence="2" key="1">
    <citation type="submission" date="2021-02" db="EMBL/GenBank/DDBJ databases">
        <authorList>
            <person name="Nowell W R."/>
        </authorList>
    </citation>
    <scope>NUCLEOTIDE SEQUENCE</scope>
</reference>
<dbReference type="InterPro" id="IPR051055">
    <property type="entry name" value="PIF1_helicase"/>
</dbReference>
<dbReference type="EMBL" id="CAJNOR010005242">
    <property type="protein sequence ID" value="CAF1553110.1"/>
    <property type="molecule type" value="Genomic_DNA"/>
</dbReference>
<comment type="caution">
    <text evidence="2">The sequence shown here is derived from an EMBL/GenBank/DDBJ whole genome shotgun (WGS) entry which is preliminary data.</text>
</comment>
<proteinExistence type="predicted"/>
<dbReference type="Gene3D" id="3.60.10.10">
    <property type="entry name" value="Endonuclease/exonuclease/phosphatase"/>
    <property type="match status" value="1"/>
</dbReference>
<evidence type="ECO:0000313" key="2">
    <source>
        <dbReference type="EMBL" id="CAF1553110.1"/>
    </source>
</evidence>
<dbReference type="CDD" id="cd18809">
    <property type="entry name" value="SF1_C_RecD"/>
    <property type="match status" value="1"/>
</dbReference>
<feature type="non-terminal residue" evidence="2">
    <location>
        <position position="1"/>
    </location>
</feature>
<dbReference type="PANTHER" id="PTHR47642">
    <property type="entry name" value="ATP-DEPENDENT DNA HELICASE"/>
    <property type="match status" value="1"/>
</dbReference>
<dbReference type="Proteomes" id="UP000663828">
    <property type="component" value="Unassembled WGS sequence"/>
</dbReference>
<name>A0A815X446_ADIRI</name>
<sequence length="282" mass="32615">LTPIEPVIPQINTKSTNFKVKRKQFPVVPCEAMTIYKSQGGTYEKVVINLKKGMTRSELYVACSRATKASGLYLIGDFVPPKPPERNDAVAMMFKTMRSERMLKFSLEFPEESEENKFFIVFHNVQSLNKHFLDVKSDKTLLSSSIISLVETWTKSSDNLETEGFQIVHRRDCHDVRKPFGQVIYFKNDLQYETIIERYEYSGKDHIEYSSIKVGDICIVSVYNSPNSSFNVLKRHFDEIILISKRVCESIVVVGDFNIDLKTKTNHQLIKYIYGIIRTHFN</sequence>
<evidence type="ECO:0000259" key="1">
    <source>
        <dbReference type="Pfam" id="PF03372"/>
    </source>
</evidence>
<dbReference type="Pfam" id="PF03372">
    <property type="entry name" value="Exo_endo_phos"/>
    <property type="match status" value="1"/>
</dbReference>
<gene>
    <name evidence="2" type="ORF">XAT740_LOCUS43049</name>
</gene>
<dbReference type="InterPro" id="IPR036691">
    <property type="entry name" value="Endo/exonu/phosph_ase_sf"/>
</dbReference>
<keyword evidence="3" id="KW-1185">Reference proteome</keyword>